<evidence type="ECO:0000256" key="6">
    <source>
        <dbReference type="ARBA" id="ARBA00023136"/>
    </source>
</evidence>
<dbReference type="EMBL" id="MN739068">
    <property type="protein sequence ID" value="QHS86964.1"/>
    <property type="molecule type" value="Genomic_DNA"/>
</dbReference>
<dbReference type="GO" id="GO:0016020">
    <property type="term" value="C:membrane"/>
    <property type="evidence" value="ECO:0007669"/>
    <property type="project" value="UniProtKB-SubCell"/>
</dbReference>
<keyword evidence="3" id="KW-0812">Transmembrane</keyword>
<dbReference type="InterPro" id="IPR018108">
    <property type="entry name" value="MCP_transmembrane"/>
</dbReference>
<organism evidence="7">
    <name type="scientific">viral metagenome</name>
    <dbReference type="NCBI Taxonomy" id="1070528"/>
    <lineage>
        <taxon>unclassified sequences</taxon>
        <taxon>metagenomes</taxon>
        <taxon>organismal metagenomes</taxon>
    </lineage>
</organism>
<evidence type="ECO:0000256" key="4">
    <source>
        <dbReference type="ARBA" id="ARBA00022737"/>
    </source>
</evidence>
<dbReference type="PROSITE" id="PS50920">
    <property type="entry name" value="SOLCAR"/>
    <property type="match status" value="3"/>
</dbReference>
<accession>A0A6C0B563</accession>
<sequence>MKDLALISISSMCAETITHPVDFIKTQKQYHKTRISTFNIFKNVLKRDGFRGFYPSLAPAIVRHWIYTTTRVGLYEKLRTNDSEFSSKFLAGSLAGGVAQLIASPTDLIKVKLQTQQLTGKTKKTPVQIIKNVYKNQGIKGFYHGWKPNVTRAMTVNIGELVAYDTGKNYLLNYMKDDVYCHGLASLHSGFWSTLLSTPADVIKTRMMSDSKNTMFGVARDTIKNEGVLSLWKGFIPIWCRLAPWQFIFWVSYEQLRLVNNLGGFK</sequence>
<evidence type="ECO:0000256" key="3">
    <source>
        <dbReference type="ARBA" id="ARBA00022692"/>
    </source>
</evidence>
<dbReference type="InterPro" id="IPR050391">
    <property type="entry name" value="Mito_Metabolite_Transporter"/>
</dbReference>
<proteinExistence type="predicted"/>
<protein>
    <recommendedName>
        <fullName evidence="8">Mitochondrial carrier protein</fullName>
    </recommendedName>
</protein>
<evidence type="ECO:0008006" key="8">
    <source>
        <dbReference type="Google" id="ProtNLM"/>
    </source>
</evidence>
<evidence type="ECO:0000256" key="2">
    <source>
        <dbReference type="ARBA" id="ARBA00022448"/>
    </source>
</evidence>
<dbReference type="Gene3D" id="1.50.40.10">
    <property type="entry name" value="Mitochondrial carrier domain"/>
    <property type="match status" value="1"/>
</dbReference>
<evidence type="ECO:0000256" key="1">
    <source>
        <dbReference type="ARBA" id="ARBA00004141"/>
    </source>
</evidence>
<evidence type="ECO:0000256" key="5">
    <source>
        <dbReference type="ARBA" id="ARBA00022989"/>
    </source>
</evidence>
<keyword evidence="2" id="KW-0813">Transport</keyword>
<evidence type="ECO:0000313" key="7">
    <source>
        <dbReference type="EMBL" id="QHS86964.1"/>
    </source>
</evidence>
<keyword evidence="5" id="KW-1133">Transmembrane helix</keyword>
<reference evidence="7" key="1">
    <citation type="journal article" date="2020" name="Nature">
        <title>Giant virus diversity and host interactions through global metagenomics.</title>
        <authorList>
            <person name="Schulz F."/>
            <person name="Roux S."/>
            <person name="Paez-Espino D."/>
            <person name="Jungbluth S."/>
            <person name="Walsh D.A."/>
            <person name="Denef V.J."/>
            <person name="McMahon K.D."/>
            <person name="Konstantinidis K.T."/>
            <person name="Eloe-Fadrosh E.A."/>
            <person name="Kyrpides N.C."/>
            <person name="Woyke T."/>
        </authorList>
    </citation>
    <scope>NUCLEOTIDE SEQUENCE</scope>
    <source>
        <strain evidence="7">GVMAG-M-3300009422-16</strain>
    </source>
</reference>
<dbReference type="PANTHER" id="PTHR45618">
    <property type="entry name" value="MITOCHONDRIAL DICARBOXYLATE CARRIER-RELATED"/>
    <property type="match status" value="1"/>
</dbReference>
<name>A0A6C0B563_9ZZZZ</name>
<dbReference type="Pfam" id="PF00153">
    <property type="entry name" value="Mito_carr"/>
    <property type="match status" value="3"/>
</dbReference>
<dbReference type="InterPro" id="IPR023395">
    <property type="entry name" value="MCP_dom_sf"/>
</dbReference>
<dbReference type="SUPFAM" id="SSF103506">
    <property type="entry name" value="Mitochondrial carrier"/>
    <property type="match status" value="1"/>
</dbReference>
<comment type="subcellular location">
    <subcellularLocation>
        <location evidence="1">Membrane</location>
        <topology evidence="1">Multi-pass membrane protein</topology>
    </subcellularLocation>
</comment>
<keyword evidence="6" id="KW-0472">Membrane</keyword>
<keyword evidence="4" id="KW-0677">Repeat</keyword>
<dbReference type="AlphaFoldDB" id="A0A6C0B563"/>